<comment type="caution">
    <text evidence="1">The sequence shown here is derived from an EMBL/GenBank/DDBJ whole genome shotgun (WGS) entry which is preliminary data.</text>
</comment>
<organism evidence="1 2">
    <name type="scientific">Paramecium sonneborni</name>
    <dbReference type="NCBI Taxonomy" id="65129"/>
    <lineage>
        <taxon>Eukaryota</taxon>
        <taxon>Sar</taxon>
        <taxon>Alveolata</taxon>
        <taxon>Ciliophora</taxon>
        <taxon>Intramacronucleata</taxon>
        <taxon>Oligohymenophorea</taxon>
        <taxon>Peniculida</taxon>
        <taxon>Parameciidae</taxon>
        <taxon>Paramecium</taxon>
    </lineage>
</organism>
<reference evidence="1" key="1">
    <citation type="submission" date="2021-01" db="EMBL/GenBank/DDBJ databases">
        <authorList>
            <consortium name="Genoscope - CEA"/>
            <person name="William W."/>
        </authorList>
    </citation>
    <scope>NUCLEOTIDE SEQUENCE</scope>
</reference>
<evidence type="ECO:0000313" key="1">
    <source>
        <dbReference type="EMBL" id="CAD8128143.1"/>
    </source>
</evidence>
<accession>A0A8S1RL77</accession>
<name>A0A8S1RL77_9CILI</name>
<dbReference type="OrthoDB" id="290423at2759"/>
<dbReference type="AlphaFoldDB" id="A0A8S1RL77"/>
<evidence type="ECO:0000313" key="2">
    <source>
        <dbReference type="Proteomes" id="UP000692954"/>
    </source>
</evidence>
<keyword evidence="2" id="KW-1185">Reference proteome</keyword>
<sequence>MKQDSKRHKSSYYKLSQHIRQTLIHLICLKGFKIKKAANFLNIKYAAAKSIFQYYRKNIINNKQSIDSKNRCLYRIVTNEIVNFQIITKIAGEYVNSKTVYSTSTQT</sequence>
<dbReference type="EMBL" id="CAJJDN010000183">
    <property type="protein sequence ID" value="CAD8128143.1"/>
    <property type="molecule type" value="Genomic_DNA"/>
</dbReference>
<dbReference type="Proteomes" id="UP000692954">
    <property type="component" value="Unassembled WGS sequence"/>
</dbReference>
<protein>
    <submittedName>
        <fullName evidence="1">Uncharacterized protein</fullName>
    </submittedName>
</protein>
<gene>
    <name evidence="1" type="ORF">PSON_ATCC_30995.1.T1830076</name>
</gene>
<proteinExistence type="predicted"/>